<comment type="caution">
    <text evidence="1">The sequence shown here is derived from an EMBL/GenBank/DDBJ whole genome shotgun (WGS) entry which is preliminary data.</text>
</comment>
<feature type="non-terminal residue" evidence="1">
    <location>
        <position position="36"/>
    </location>
</feature>
<organism evidence="1">
    <name type="scientific">marine sediment metagenome</name>
    <dbReference type="NCBI Taxonomy" id="412755"/>
    <lineage>
        <taxon>unclassified sequences</taxon>
        <taxon>metagenomes</taxon>
        <taxon>ecological metagenomes</taxon>
    </lineage>
</organism>
<dbReference type="Gene3D" id="3.40.140.10">
    <property type="entry name" value="Cytidine Deaminase, domain 2"/>
    <property type="match status" value="1"/>
</dbReference>
<reference evidence="1" key="1">
    <citation type="journal article" date="2014" name="Front. Microbiol.">
        <title>High frequency of phylogenetically diverse reductive dehalogenase-homologous genes in deep subseafloor sedimentary metagenomes.</title>
        <authorList>
            <person name="Kawai M."/>
            <person name="Futagami T."/>
            <person name="Toyoda A."/>
            <person name="Takaki Y."/>
            <person name="Nishi S."/>
            <person name="Hori S."/>
            <person name="Arai W."/>
            <person name="Tsubouchi T."/>
            <person name="Morono Y."/>
            <person name="Uchiyama I."/>
            <person name="Ito T."/>
            <person name="Fujiyama A."/>
            <person name="Inagaki F."/>
            <person name="Takami H."/>
        </authorList>
    </citation>
    <scope>NUCLEOTIDE SEQUENCE</scope>
    <source>
        <strain evidence="1">Expedition CK06-06</strain>
    </source>
</reference>
<accession>X1D566</accession>
<protein>
    <submittedName>
        <fullName evidence="1">Uncharacterized protein</fullName>
    </submittedName>
</protein>
<dbReference type="AlphaFoldDB" id="X1D566"/>
<evidence type="ECO:0000313" key="1">
    <source>
        <dbReference type="EMBL" id="GAG91596.1"/>
    </source>
</evidence>
<name>X1D566_9ZZZZ</name>
<dbReference type="EMBL" id="BART01028625">
    <property type="protein sequence ID" value="GAG91596.1"/>
    <property type="molecule type" value="Genomic_DNA"/>
</dbReference>
<proteinExistence type="predicted"/>
<gene>
    <name evidence="1" type="ORF">S01H4_50419</name>
</gene>
<sequence>MPVSHKRNISTKLVKAVKRAVKFSYAPYSKVSVGAG</sequence>